<keyword evidence="2" id="KW-1185">Reference proteome</keyword>
<comment type="caution">
    <text evidence="1">The sequence shown here is derived from an EMBL/GenBank/DDBJ whole genome shotgun (WGS) entry which is preliminary data.</text>
</comment>
<reference evidence="1 2" key="1">
    <citation type="submission" date="2021-06" db="EMBL/GenBank/DDBJ databases">
        <title>Caerostris darwini draft genome.</title>
        <authorList>
            <person name="Kono N."/>
            <person name="Arakawa K."/>
        </authorList>
    </citation>
    <scope>NUCLEOTIDE SEQUENCE [LARGE SCALE GENOMIC DNA]</scope>
</reference>
<accession>A0AAV4Q796</accession>
<sequence length="71" mass="8333">MAIYCRLIIELSDKESPDMHAFLAGRPDYPVTNGGKVVQVDKERKFWEKCTINSWSCSYLKRFWVVICDED</sequence>
<name>A0AAV4Q796_9ARAC</name>
<dbReference type="AlphaFoldDB" id="A0AAV4Q796"/>
<dbReference type="EMBL" id="BPLQ01003866">
    <property type="protein sequence ID" value="GIY03956.1"/>
    <property type="molecule type" value="Genomic_DNA"/>
</dbReference>
<gene>
    <name evidence="1" type="ORF">CDAR_264411</name>
</gene>
<evidence type="ECO:0000313" key="2">
    <source>
        <dbReference type="Proteomes" id="UP001054837"/>
    </source>
</evidence>
<protein>
    <submittedName>
        <fullName evidence="1">Uncharacterized protein</fullName>
    </submittedName>
</protein>
<organism evidence="1 2">
    <name type="scientific">Caerostris darwini</name>
    <dbReference type="NCBI Taxonomy" id="1538125"/>
    <lineage>
        <taxon>Eukaryota</taxon>
        <taxon>Metazoa</taxon>
        <taxon>Ecdysozoa</taxon>
        <taxon>Arthropoda</taxon>
        <taxon>Chelicerata</taxon>
        <taxon>Arachnida</taxon>
        <taxon>Araneae</taxon>
        <taxon>Araneomorphae</taxon>
        <taxon>Entelegynae</taxon>
        <taxon>Araneoidea</taxon>
        <taxon>Araneidae</taxon>
        <taxon>Caerostris</taxon>
    </lineage>
</organism>
<proteinExistence type="predicted"/>
<evidence type="ECO:0000313" key="1">
    <source>
        <dbReference type="EMBL" id="GIY03956.1"/>
    </source>
</evidence>
<dbReference type="Proteomes" id="UP001054837">
    <property type="component" value="Unassembled WGS sequence"/>
</dbReference>